<dbReference type="KEGG" id="pchi:PC41400_10220"/>
<reference evidence="3 4" key="1">
    <citation type="submission" date="2018-01" db="EMBL/GenBank/DDBJ databases">
        <title>The whole genome sequencing and assembly of Paenibacillus chitinolyticus KCCM 41400 strain.</title>
        <authorList>
            <person name="Kim J.-Y."/>
            <person name="Park M.-K."/>
            <person name="Lee Y.-J."/>
            <person name="Yi H."/>
            <person name="Bahn Y.-S."/>
            <person name="Kim J.F."/>
            <person name="Lee D.-W."/>
        </authorList>
    </citation>
    <scope>NUCLEOTIDE SEQUENCE [LARGE SCALE GENOMIC DNA]</scope>
    <source>
        <strain evidence="3 4">KCCM 41400</strain>
    </source>
</reference>
<evidence type="ECO:0000313" key="5">
    <source>
        <dbReference type="Proteomes" id="UP001527202"/>
    </source>
</evidence>
<gene>
    <name evidence="2" type="ORF">M5X16_05135</name>
    <name evidence="3" type="ORF">PC41400_10220</name>
</gene>
<dbReference type="PROSITE" id="PS50943">
    <property type="entry name" value="HTH_CROC1"/>
    <property type="match status" value="1"/>
</dbReference>
<evidence type="ECO:0000313" key="4">
    <source>
        <dbReference type="Proteomes" id="UP000288943"/>
    </source>
</evidence>
<dbReference type="OrthoDB" id="2306294at2"/>
<organism evidence="3 4">
    <name type="scientific">Paenibacillus chitinolyticus</name>
    <dbReference type="NCBI Taxonomy" id="79263"/>
    <lineage>
        <taxon>Bacteria</taxon>
        <taxon>Bacillati</taxon>
        <taxon>Bacillota</taxon>
        <taxon>Bacilli</taxon>
        <taxon>Bacillales</taxon>
        <taxon>Paenibacillaceae</taxon>
        <taxon>Paenibacillus</taxon>
    </lineage>
</organism>
<name>A0A410WUJ2_9BACL</name>
<dbReference type="Pfam" id="PF01381">
    <property type="entry name" value="HTH_3"/>
    <property type="match status" value="1"/>
</dbReference>
<dbReference type="SMART" id="SM00530">
    <property type="entry name" value="HTH_XRE"/>
    <property type="match status" value="1"/>
</dbReference>
<accession>A0A410WUJ2</accession>
<dbReference type="EMBL" id="JAMDMJ010000004">
    <property type="protein sequence ID" value="MCY9595161.1"/>
    <property type="molecule type" value="Genomic_DNA"/>
</dbReference>
<dbReference type="SUPFAM" id="SSF47413">
    <property type="entry name" value="lambda repressor-like DNA-binding domains"/>
    <property type="match status" value="1"/>
</dbReference>
<dbReference type="EMBL" id="CP026520">
    <property type="protein sequence ID" value="QAV18022.1"/>
    <property type="molecule type" value="Genomic_DNA"/>
</dbReference>
<evidence type="ECO:0000259" key="1">
    <source>
        <dbReference type="PROSITE" id="PS50943"/>
    </source>
</evidence>
<evidence type="ECO:0000313" key="2">
    <source>
        <dbReference type="EMBL" id="MCY9595161.1"/>
    </source>
</evidence>
<dbReference type="InterPro" id="IPR010982">
    <property type="entry name" value="Lambda_DNA-bd_dom_sf"/>
</dbReference>
<protein>
    <submittedName>
        <fullName evidence="2">Helix-turn-helix transcriptional regulator</fullName>
    </submittedName>
    <submittedName>
        <fullName evidence="3">XRE family transcriptional regulator</fullName>
    </submittedName>
</protein>
<dbReference type="Proteomes" id="UP001527202">
    <property type="component" value="Unassembled WGS sequence"/>
</dbReference>
<dbReference type="GeneID" id="95375183"/>
<proteinExistence type="predicted"/>
<dbReference type="GO" id="GO:0003677">
    <property type="term" value="F:DNA binding"/>
    <property type="evidence" value="ECO:0007669"/>
    <property type="project" value="InterPro"/>
</dbReference>
<dbReference type="Gene3D" id="1.10.260.40">
    <property type="entry name" value="lambda repressor-like DNA-binding domains"/>
    <property type="match status" value="1"/>
</dbReference>
<keyword evidence="5" id="KW-1185">Reference proteome</keyword>
<dbReference type="Proteomes" id="UP000288943">
    <property type="component" value="Chromosome"/>
</dbReference>
<dbReference type="CDD" id="cd00093">
    <property type="entry name" value="HTH_XRE"/>
    <property type="match status" value="1"/>
</dbReference>
<evidence type="ECO:0000313" key="3">
    <source>
        <dbReference type="EMBL" id="QAV18022.1"/>
    </source>
</evidence>
<dbReference type="InterPro" id="IPR001387">
    <property type="entry name" value="Cro/C1-type_HTH"/>
</dbReference>
<sequence>MRIIAKSEEFIRRRMTLGLTQRELARQTGLSHAYISLLERSMKSVGPGAAKRLSVVLGKQVEELFHIQ</sequence>
<dbReference type="RefSeq" id="WP_042230828.1">
    <property type="nucleotide sequence ID" value="NZ_CP026520.1"/>
</dbReference>
<reference evidence="2 5" key="2">
    <citation type="submission" date="2022-05" db="EMBL/GenBank/DDBJ databases">
        <title>Genome Sequencing of Bee-Associated Microbes.</title>
        <authorList>
            <person name="Dunlap C."/>
        </authorList>
    </citation>
    <scope>NUCLEOTIDE SEQUENCE [LARGE SCALE GENOMIC DNA]</scope>
    <source>
        <strain evidence="2 5">NRRL B-23120</strain>
    </source>
</reference>
<dbReference type="AlphaFoldDB" id="A0A410WUJ2"/>
<feature type="domain" description="HTH cro/C1-type" evidence="1">
    <location>
        <begin position="10"/>
        <end position="64"/>
    </location>
</feature>